<protein>
    <submittedName>
        <fullName evidence="2">Uncharacterized protein</fullName>
    </submittedName>
</protein>
<keyword evidence="3" id="KW-1185">Reference proteome</keyword>
<reference evidence="2 3" key="1">
    <citation type="submission" date="2023-10" db="EMBL/GenBank/DDBJ databases">
        <authorList>
            <person name="Maclean D."/>
            <person name="Macfadyen A."/>
        </authorList>
    </citation>
    <scope>NUCLEOTIDE SEQUENCE [LARGE SCALE GENOMIC DNA]</scope>
</reference>
<feature type="region of interest" description="Disordered" evidence="1">
    <location>
        <begin position="1"/>
        <end position="361"/>
    </location>
</feature>
<evidence type="ECO:0000313" key="3">
    <source>
        <dbReference type="Proteomes" id="UP001314263"/>
    </source>
</evidence>
<feature type="compositionally biased region" description="Basic and acidic residues" evidence="1">
    <location>
        <begin position="11"/>
        <end position="25"/>
    </location>
</feature>
<comment type="caution">
    <text evidence="2">The sequence shown here is derived from an EMBL/GenBank/DDBJ whole genome shotgun (WGS) entry which is preliminary data.</text>
</comment>
<feature type="compositionally biased region" description="Gly residues" evidence="1">
    <location>
        <begin position="698"/>
        <end position="708"/>
    </location>
</feature>
<name>A0AAV1IDD3_9CHLO</name>
<feature type="compositionally biased region" description="Basic and acidic residues" evidence="1">
    <location>
        <begin position="233"/>
        <end position="249"/>
    </location>
</feature>
<sequence length="799" mass="81257">MSSGLKKFMHKVGDKLDISKGHHNDNNGGATKDAWPQSGDVGAPQAQGVGQMAAPSTGQPTAFPDGDAHKATDASRLAGAPPTFQDNKMAPSTDFSFNTNAKPKVMTSEPTSNTSALGKSPVYSPLGSSAHESVASEKPKVTDVGPTTGTNTLNPSSHTSGNKGSQQPFSGTLPHVGDTSTEPKLSTTDKNPVSSKTGVGAPNPMTHPKDIGTPPGLATKDALPSAFQSGTKADSKPGSHMDELKDAKAKAGSAVNRSPNLTGDIGTLGTPMQENESKPKPIVGGISPPYSADKGTHVGELKDAKAKAGSAVNRSPDLTGDIDTLGAPAQDDRPKPMVGGVSPPYQSQGKDGVSKGGDKGYASALDKIVDDKPGDTGAAAGTGMLAGAAGYVHAGARKVAETAHPYTDASGENPADKARETMTNTDGTKSLSGPGSTSGRRVTTPADDKSFVQQAKEGIAAAAAVTADKASQAYQVVQDKAYETGIPQKLGEHANTARDAAAQKYSDLTTEAQKQHGAYRDVASDRLATAKAQAQDYAQSAQQKAAEHMDRVRNASPEDINRSSLGRMVGGIALLWLASYAIGIPFKYGLAGALLAISAVLFAEWDQGSRARRARNSRINLAGSTGSGKDTGPEGPDSIPKFGSMGGIDAKTGAPPASIHESSIGDISSGAKQNFPQDPISHGIGSGSATHGAHGASPYGGSGLGSDSGAGPTMTASGLGQSNGAKASSMAAQDSPSSFYHTTGPSHAPPADNMAHVQSARGAATGGGFDSTYRSTEPTSKVEQLQPTAAEKSKYIMEE</sequence>
<feature type="compositionally biased region" description="Polar residues" evidence="1">
    <location>
        <begin position="145"/>
        <end position="170"/>
    </location>
</feature>
<gene>
    <name evidence="2" type="ORF">CVIRNUC_008368</name>
</gene>
<feature type="compositionally biased region" description="Polar residues" evidence="1">
    <location>
        <begin position="772"/>
        <end position="787"/>
    </location>
</feature>
<evidence type="ECO:0000313" key="2">
    <source>
        <dbReference type="EMBL" id="CAK0785162.1"/>
    </source>
</evidence>
<accession>A0AAV1IDD3</accession>
<feature type="compositionally biased region" description="Polar residues" evidence="1">
    <location>
        <begin position="421"/>
        <end position="441"/>
    </location>
</feature>
<organism evidence="2 3">
    <name type="scientific">Coccomyxa viridis</name>
    <dbReference type="NCBI Taxonomy" id="1274662"/>
    <lineage>
        <taxon>Eukaryota</taxon>
        <taxon>Viridiplantae</taxon>
        <taxon>Chlorophyta</taxon>
        <taxon>core chlorophytes</taxon>
        <taxon>Trebouxiophyceae</taxon>
        <taxon>Trebouxiophyceae incertae sedis</taxon>
        <taxon>Coccomyxaceae</taxon>
        <taxon>Coccomyxa</taxon>
    </lineage>
</organism>
<dbReference type="Proteomes" id="UP001314263">
    <property type="component" value="Unassembled WGS sequence"/>
</dbReference>
<feature type="compositionally biased region" description="Basic and acidic residues" evidence="1">
    <location>
        <begin position="294"/>
        <end position="306"/>
    </location>
</feature>
<feature type="compositionally biased region" description="Polar residues" evidence="1">
    <location>
        <begin position="178"/>
        <end position="197"/>
    </location>
</feature>
<feature type="compositionally biased region" description="Polar residues" evidence="1">
    <location>
        <begin position="714"/>
        <end position="745"/>
    </location>
</feature>
<dbReference type="AlphaFoldDB" id="A0AAV1IDD3"/>
<feature type="region of interest" description="Disordered" evidence="1">
    <location>
        <begin position="404"/>
        <end position="445"/>
    </location>
</feature>
<evidence type="ECO:0000256" key="1">
    <source>
        <dbReference type="SAM" id="MobiDB-lite"/>
    </source>
</evidence>
<feature type="region of interest" description="Disordered" evidence="1">
    <location>
        <begin position="616"/>
        <end position="799"/>
    </location>
</feature>
<dbReference type="EMBL" id="CAUYUE010000012">
    <property type="protein sequence ID" value="CAK0785162.1"/>
    <property type="molecule type" value="Genomic_DNA"/>
</dbReference>
<feature type="compositionally biased region" description="Low complexity" evidence="1">
    <location>
        <begin position="680"/>
        <end position="697"/>
    </location>
</feature>
<proteinExistence type="predicted"/>
<feature type="compositionally biased region" description="Polar residues" evidence="1">
    <location>
        <begin position="108"/>
        <end position="117"/>
    </location>
</feature>